<gene>
    <name evidence="1" type="ORF">CGI_10017123</name>
</gene>
<protein>
    <submittedName>
        <fullName evidence="1">Uncharacterized protein</fullName>
    </submittedName>
</protein>
<reference evidence="1" key="1">
    <citation type="journal article" date="2012" name="Nature">
        <title>The oyster genome reveals stress adaptation and complexity of shell formation.</title>
        <authorList>
            <person name="Zhang G."/>
            <person name="Fang X."/>
            <person name="Guo X."/>
            <person name="Li L."/>
            <person name="Luo R."/>
            <person name="Xu F."/>
            <person name="Yang P."/>
            <person name="Zhang L."/>
            <person name="Wang X."/>
            <person name="Qi H."/>
            <person name="Xiong Z."/>
            <person name="Que H."/>
            <person name="Xie Y."/>
            <person name="Holland P.W."/>
            <person name="Paps J."/>
            <person name="Zhu Y."/>
            <person name="Wu F."/>
            <person name="Chen Y."/>
            <person name="Wang J."/>
            <person name="Peng C."/>
            <person name="Meng J."/>
            <person name="Yang L."/>
            <person name="Liu J."/>
            <person name="Wen B."/>
            <person name="Zhang N."/>
            <person name="Huang Z."/>
            <person name="Zhu Q."/>
            <person name="Feng Y."/>
            <person name="Mount A."/>
            <person name="Hedgecock D."/>
            <person name="Xu Z."/>
            <person name="Liu Y."/>
            <person name="Domazet-Loso T."/>
            <person name="Du Y."/>
            <person name="Sun X."/>
            <person name="Zhang S."/>
            <person name="Liu B."/>
            <person name="Cheng P."/>
            <person name="Jiang X."/>
            <person name="Li J."/>
            <person name="Fan D."/>
            <person name="Wang W."/>
            <person name="Fu W."/>
            <person name="Wang T."/>
            <person name="Wang B."/>
            <person name="Zhang J."/>
            <person name="Peng Z."/>
            <person name="Li Y."/>
            <person name="Li N."/>
            <person name="Wang J."/>
            <person name="Chen M."/>
            <person name="He Y."/>
            <person name="Tan F."/>
            <person name="Song X."/>
            <person name="Zheng Q."/>
            <person name="Huang R."/>
            <person name="Yang H."/>
            <person name="Du X."/>
            <person name="Chen L."/>
            <person name="Yang M."/>
            <person name="Gaffney P.M."/>
            <person name="Wang S."/>
            <person name="Luo L."/>
            <person name="She Z."/>
            <person name="Ming Y."/>
            <person name="Huang W."/>
            <person name="Zhang S."/>
            <person name="Huang B."/>
            <person name="Zhang Y."/>
            <person name="Qu T."/>
            <person name="Ni P."/>
            <person name="Miao G."/>
            <person name="Wang J."/>
            <person name="Wang Q."/>
            <person name="Steinberg C.E."/>
            <person name="Wang H."/>
            <person name="Li N."/>
            <person name="Qian L."/>
            <person name="Zhang G."/>
            <person name="Li Y."/>
            <person name="Yang H."/>
            <person name="Liu X."/>
            <person name="Wang J."/>
            <person name="Yin Y."/>
            <person name="Wang J."/>
        </authorList>
    </citation>
    <scope>NUCLEOTIDE SEQUENCE [LARGE SCALE GENOMIC DNA]</scope>
    <source>
        <strain evidence="1">05x7-T-G4-1.051#20</strain>
    </source>
</reference>
<evidence type="ECO:0000313" key="1">
    <source>
        <dbReference type="EMBL" id="EKC27616.1"/>
    </source>
</evidence>
<name>K1R1N4_MAGGI</name>
<dbReference type="SUPFAM" id="SSF82895">
    <property type="entry name" value="TSP-1 type 1 repeat"/>
    <property type="match status" value="1"/>
</dbReference>
<dbReference type="HOGENOM" id="CLU_650927_0_0_1"/>
<accession>K1R1N4</accession>
<dbReference type="InParanoid" id="K1R1N4"/>
<dbReference type="InterPro" id="IPR036383">
    <property type="entry name" value="TSP1_rpt_sf"/>
</dbReference>
<organism evidence="1">
    <name type="scientific">Magallana gigas</name>
    <name type="common">Pacific oyster</name>
    <name type="synonym">Crassostrea gigas</name>
    <dbReference type="NCBI Taxonomy" id="29159"/>
    <lineage>
        <taxon>Eukaryota</taxon>
        <taxon>Metazoa</taxon>
        <taxon>Spiralia</taxon>
        <taxon>Lophotrochozoa</taxon>
        <taxon>Mollusca</taxon>
        <taxon>Bivalvia</taxon>
        <taxon>Autobranchia</taxon>
        <taxon>Pteriomorphia</taxon>
        <taxon>Ostreida</taxon>
        <taxon>Ostreoidea</taxon>
        <taxon>Ostreidae</taxon>
        <taxon>Magallana</taxon>
    </lineage>
</organism>
<sequence length="422" mass="47956">MISSSLMYSNVAWKYVYDFVVEGGSLPVSVIQEESDPAELYYSLLFECPTTCNDGLNDIVSIADNPGSGFIIKTTDNELVEPLFDVVVIVGDKTAENKELQRLRFKFIDNDDFRKQWYVDPLQVEFKENETGNKSILVRPVEDNTVDGDQQYVLVTKRMSTDEGIARYYSHRIINVLDNDAWRYAYDYVVEGGSLTVTANKSATDPSELSYSLIFECPSTCAESLKTLVTVADNAGRGFVIKTTDNTVVEPQFVIVVIVSDKARNIELQRLRFTFIDNDGFRKQWYYEPLQVEFQANEAGTKKIRLHPKEDNTVDGDQRSVIVVKRVSTCEGVQRYYSHQIIKVEDIDVNGQWSEWSDWTKCSNTHAPFCDHTRTRTCQLPPGVLSGNPANELKITRRLSDSNTLSMDKDGLRASAYHTELR</sequence>
<dbReference type="EMBL" id="JH818677">
    <property type="protein sequence ID" value="EKC27616.1"/>
    <property type="molecule type" value="Genomic_DNA"/>
</dbReference>
<dbReference type="Gene3D" id="2.20.100.10">
    <property type="entry name" value="Thrombospondin type-1 (TSP1) repeat"/>
    <property type="match status" value="1"/>
</dbReference>
<proteinExistence type="predicted"/>
<dbReference type="AlphaFoldDB" id="K1R1N4"/>